<dbReference type="InterPro" id="IPR029045">
    <property type="entry name" value="ClpP/crotonase-like_dom_sf"/>
</dbReference>
<dbReference type="PANTHER" id="PTHR11941:SF54">
    <property type="entry name" value="ENOYL-COA HYDRATASE, MITOCHONDRIAL"/>
    <property type="match status" value="1"/>
</dbReference>
<evidence type="ECO:0000256" key="2">
    <source>
        <dbReference type="RuleBase" id="RU003707"/>
    </source>
</evidence>
<organism evidence="3 4">
    <name type="scientific">Undibacterium arcticum</name>
    <dbReference type="NCBI Taxonomy" id="1762892"/>
    <lineage>
        <taxon>Bacteria</taxon>
        <taxon>Pseudomonadati</taxon>
        <taxon>Pseudomonadota</taxon>
        <taxon>Betaproteobacteria</taxon>
        <taxon>Burkholderiales</taxon>
        <taxon>Oxalobacteraceae</taxon>
        <taxon>Undibacterium</taxon>
    </lineage>
</organism>
<evidence type="ECO:0000313" key="3">
    <source>
        <dbReference type="EMBL" id="MFC3108717.1"/>
    </source>
</evidence>
<reference evidence="4" key="1">
    <citation type="journal article" date="2019" name="Int. J. Syst. Evol. Microbiol.">
        <title>The Global Catalogue of Microorganisms (GCM) 10K type strain sequencing project: providing services to taxonomists for standard genome sequencing and annotation.</title>
        <authorList>
            <consortium name="The Broad Institute Genomics Platform"/>
            <consortium name="The Broad Institute Genome Sequencing Center for Infectious Disease"/>
            <person name="Wu L."/>
            <person name="Ma J."/>
        </authorList>
    </citation>
    <scope>NUCLEOTIDE SEQUENCE [LARGE SCALE GENOMIC DNA]</scope>
    <source>
        <strain evidence="4">KCTC 42986</strain>
    </source>
</reference>
<dbReference type="Gene3D" id="6.20.390.30">
    <property type="match status" value="1"/>
</dbReference>
<keyword evidence="4" id="KW-1185">Reference proteome</keyword>
<proteinExistence type="inferred from homology"/>
<dbReference type="CDD" id="cd06558">
    <property type="entry name" value="crotonase-like"/>
    <property type="match status" value="1"/>
</dbReference>
<protein>
    <submittedName>
        <fullName evidence="3">Crotonase/enoyl-CoA hydratase family protein</fullName>
    </submittedName>
</protein>
<dbReference type="InterPro" id="IPR001753">
    <property type="entry name" value="Enoyl-CoA_hydra/iso"/>
</dbReference>
<dbReference type="Pfam" id="PF00378">
    <property type="entry name" value="ECH_1"/>
    <property type="match status" value="1"/>
</dbReference>
<name>A0ABV7F4J7_9BURK</name>
<dbReference type="RefSeq" id="WP_390323292.1">
    <property type="nucleotide sequence ID" value="NZ_JBHRTP010000036.1"/>
</dbReference>
<comment type="caution">
    <text evidence="3">The sequence shown here is derived from an EMBL/GenBank/DDBJ whole genome shotgun (WGS) entry which is preliminary data.</text>
</comment>
<dbReference type="InterPro" id="IPR018376">
    <property type="entry name" value="Enoyl-CoA_hyd/isom_CS"/>
</dbReference>
<dbReference type="EMBL" id="JBHRTP010000036">
    <property type="protein sequence ID" value="MFC3108717.1"/>
    <property type="molecule type" value="Genomic_DNA"/>
</dbReference>
<evidence type="ECO:0000256" key="1">
    <source>
        <dbReference type="ARBA" id="ARBA00005254"/>
    </source>
</evidence>
<comment type="similarity">
    <text evidence="1 2">Belongs to the enoyl-CoA hydratase/isomerase family.</text>
</comment>
<sequence length="304" mass="34125">MKAIDFVLPTSEQYASNRIAVELETTLSNTLWVTMKKDPTGAIQNFSLPLLHHLSALVHTIKEHGPRWHRDGNTIPIHYAVMRSEHPDYFSLGGDLNYFRDCIRRQDKSGLYHYSRLCLDMLYDWATSSGDSMTTIALVQGRALGGGFESALSADVLIAEEHSEFGFPEIMFGLFPCTGGMSLLARRVGVYQAERMMTNARIYSAVELKEMGVVDEICPRGDGNLAVTKFISHHAKRRVPRLMVQRSRHRIAPLDYAELLAVVDEWVEVAMGLPAAELRVMDMLIMMQAGAHKPGADLPHERRA</sequence>
<dbReference type="Gene3D" id="3.90.226.10">
    <property type="entry name" value="2-enoyl-CoA Hydratase, Chain A, domain 1"/>
    <property type="match status" value="1"/>
</dbReference>
<dbReference type="PANTHER" id="PTHR11941">
    <property type="entry name" value="ENOYL-COA HYDRATASE-RELATED"/>
    <property type="match status" value="1"/>
</dbReference>
<dbReference type="NCBIfam" id="NF006452">
    <property type="entry name" value="PRK08788.1"/>
    <property type="match status" value="1"/>
</dbReference>
<gene>
    <name evidence="3" type="ORF">ACFOFO_12215</name>
</gene>
<accession>A0ABV7F4J7</accession>
<dbReference type="Proteomes" id="UP001595530">
    <property type="component" value="Unassembled WGS sequence"/>
</dbReference>
<dbReference type="PROSITE" id="PS00166">
    <property type="entry name" value="ENOYL_COA_HYDRATASE"/>
    <property type="match status" value="1"/>
</dbReference>
<dbReference type="SUPFAM" id="SSF52096">
    <property type="entry name" value="ClpP/crotonase"/>
    <property type="match status" value="1"/>
</dbReference>
<evidence type="ECO:0000313" key="4">
    <source>
        <dbReference type="Proteomes" id="UP001595530"/>
    </source>
</evidence>